<name>A0A7N2LEB1_QUELO</name>
<evidence type="ECO:0000313" key="3">
    <source>
        <dbReference type="Proteomes" id="UP000594261"/>
    </source>
</evidence>
<protein>
    <recommendedName>
        <fullName evidence="1">Neprosin PEP catalytic domain-containing protein</fullName>
    </recommendedName>
</protein>
<dbReference type="EMBL" id="LRBV02000004">
    <property type="status" value="NOT_ANNOTATED_CDS"/>
    <property type="molecule type" value="Genomic_DNA"/>
</dbReference>
<reference evidence="2 3" key="1">
    <citation type="journal article" date="2016" name="G3 (Bethesda)">
        <title>First Draft Assembly and Annotation of the Genome of a California Endemic Oak Quercus lobata Nee (Fagaceae).</title>
        <authorList>
            <person name="Sork V.L."/>
            <person name="Fitz-Gibbon S.T."/>
            <person name="Puiu D."/>
            <person name="Crepeau M."/>
            <person name="Gugger P.F."/>
            <person name="Sherman R."/>
            <person name="Stevens K."/>
            <person name="Langley C.H."/>
            <person name="Pellegrini M."/>
            <person name="Salzberg S.L."/>
        </authorList>
    </citation>
    <scope>NUCLEOTIDE SEQUENCE [LARGE SCALE GENOMIC DNA]</scope>
    <source>
        <strain evidence="2 3">cv. SW786</strain>
    </source>
</reference>
<dbReference type="Pfam" id="PF14365">
    <property type="entry name" value="Neprosin_AP"/>
    <property type="match status" value="1"/>
</dbReference>
<dbReference type="PANTHER" id="PTHR31589">
    <property type="entry name" value="PROTEIN, PUTATIVE (DUF239)-RELATED-RELATED"/>
    <property type="match status" value="1"/>
</dbReference>
<dbReference type="InParanoid" id="A0A7N2LEB1"/>
<dbReference type="FunCoup" id="A0A7N2LEB1">
    <property type="interactions" value="41"/>
</dbReference>
<keyword evidence="3" id="KW-1185">Reference proteome</keyword>
<evidence type="ECO:0000259" key="1">
    <source>
        <dbReference type="PROSITE" id="PS52045"/>
    </source>
</evidence>
<sequence>MLPLRGIMELTEFGHIVDCIDINKQLAFDHPLLKDHKIQERPHFSKRTTKNVGLSRNRPSMIGLLQDACPSGTVPIRRTTKADLIAIRSMSNNIYPQTTKVPNIHRAVIQMRTSKYESYLGVIGNINVYNPDVKEGSSYAVIYVMNGANENLNSITTGWMVSPSTYKGTPYSYFFTFWTTDGANKTGCFNIACPGFVQVDKRVYPGSPISNVSIPNGPQFEIGLSISKAEDGNWWVTKDQINIGYFPAAIFNNFVEPETVGWGGFAVNPPNGISPPMGSGIFPDDNYGHTSQFRAIQYRNSSGVLNGPHKYTYDTIIDSPNCYLIDFHGYIGTFEGYTFGFGGPGGDCGN</sequence>
<dbReference type="InterPro" id="IPR004314">
    <property type="entry name" value="Neprosin"/>
</dbReference>
<dbReference type="PROSITE" id="PS52045">
    <property type="entry name" value="NEPROSIN_PEP_CD"/>
    <property type="match status" value="1"/>
</dbReference>
<proteinExistence type="predicted"/>
<dbReference type="InterPro" id="IPR025521">
    <property type="entry name" value="Neprosin_propep"/>
</dbReference>
<dbReference type="AlphaFoldDB" id="A0A7N2LEB1"/>
<accession>A0A7N2LEB1</accession>
<dbReference type="Pfam" id="PF03080">
    <property type="entry name" value="Neprosin"/>
    <property type="match status" value="1"/>
</dbReference>
<dbReference type="InterPro" id="IPR053168">
    <property type="entry name" value="Glutamic_endopeptidase"/>
</dbReference>
<dbReference type="OMA" id="YEHFQSI"/>
<dbReference type="EnsemblPlants" id="QL04p023211:mrna">
    <property type="protein sequence ID" value="QL04p023211:mrna"/>
    <property type="gene ID" value="QL04p023211"/>
</dbReference>
<dbReference type="PANTHER" id="PTHR31589:SF223">
    <property type="entry name" value="PROTEIN, PUTATIVE (DUF239)-RELATED"/>
    <property type="match status" value="1"/>
</dbReference>
<dbReference type="Gramene" id="QL04p023211:mrna">
    <property type="protein sequence ID" value="QL04p023211:mrna"/>
    <property type="gene ID" value="QL04p023211"/>
</dbReference>
<evidence type="ECO:0000313" key="2">
    <source>
        <dbReference type="EnsemblPlants" id="QL04p023211:mrna"/>
    </source>
</evidence>
<dbReference type="Proteomes" id="UP000594261">
    <property type="component" value="Chromosome 4"/>
</dbReference>
<reference evidence="2" key="2">
    <citation type="submission" date="2021-01" db="UniProtKB">
        <authorList>
            <consortium name="EnsemblPlants"/>
        </authorList>
    </citation>
    <scope>IDENTIFICATION</scope>
</reference>
<feature type="domain" description="Neprosin PEP catalytic" evidence="1">
    <location>
        <begin position="99"/>
        <end position="349"/>
    </location>
</feature>
<organism evidence="2 3">
    <name type="scientific">Quercus lobata</name>
    <name type="common">Valley oak</name>
    <dbReference type="NCBI Taxonomy" id="97700"/>
    <lineage>
        <taxon>Eukaryota</taxon>
        <taxon>Viridiplantae</taxon>
        <taxon>Streptophyta</taxon>
        <taxon>Embryophyta</taxon>
        <taxon>Tracheophyta</taxon>
        <taxon>Spermatophyta</taxon>
        <taxon>Magnoliopsida</taxon>
        <taxon>eudicotyledons</taxon>
        <taxon>Gunneridae</taxon>
        <taxon>Pentapetalae</taxon>
        <taxon>rosids</taxon>
        <taxon>fabids</taxon>
        <taxon>Fagales</taxon>
        <taxon>Fagaceae</taxon>
        <taxon>Quercus</taxon>
    </lineage>
</organism>
<dbReference type="Gene3D" id="3.90.1320.10">
    <property type="entry name" value="Outer-capsid protein sigma 3, large lobe"/>
    <property type="match status" value="1"/>
</dbReference>